<dbReference type="AlphaFoldDB" id="A0A2X2K7X9"/>
<protein>
    <submittedName>
        <fullName evidence="1">FmtB-protein</fullName>
    </submittedName>
</protein>
<sequence length="78" mass="8699">MEPTATNNKEFTVTTSLKNNGNFGASFNTDDFVYKIQLPEGVEYVNNSLTKDFPSGNSGVDINDMNVTYDAANRNYYN</sequence>
<reference evidence="1 2" key="1">
    <citation type="submission" date="2018-06" db="EMBL/GenBank/DDBJ databases">
        <authorList>
            <consortium name="Pathogen Informatics"/>
            <person name="Doyle S."/>
        </authorList>
    </citation>
    <scope>NUCLEOTIDE SEQUENCE [LARGE SCALE GENOMIC DNA]</scope>
    <source>
        <strain evidence="1 2">NCTC7878</strain>
    </source>
</reference>
<accession>A0A2X2K7X9</accession>
<proteinExistence type="predicted"/>
<gene>
    <name evidence="1" type="ORF">NCTC7878_03660</name>
</gene>
<evidence type="ECO:0000313" key="2">
    <source>
        <dbReference type="Proteomes" id="UP000249913"/>
    </source>
</evidence>
<organism evidence="1 2">
    <name type="scientific">Staphylococcus aureus</name>
    <dbReference type="NCBI Taxonomy" id="1280"/>
    <lineage>
        <taxon>Bacteria</taxon>
        <taxon>Bacillati</taxon>
        <taxon>Bacillota</taxon>
        <taxon>Bacilli</taxon>
        <taxon>Bacillales</taxon>
        <taxon>Staphylococcaceae</taxon>
        <taxon>Staphylococcus</taxon>
    </lineage>
</organism>
<evidence type="ECO:0000313" key="1">
    <source>
        <dbReference type="EMBL" id="SQA00493.1"/>
    </source>
</evidence>
<dbReference type="Proteomes" id="UP000249913">
    <property type="component" value="Unassembled WGS sequence"/>
</dbReference>
<name>A0A2X2K7X9_STAAU</name>
<dbReference type="EMBL" id="UAUX01000018">
    <property type="protein sequence ID" value="SQA00493.1"/>
    <property type="molecule type" value="Genomic_DNA"/>
</dbReference>